<feature type="transmembrane region" description="Helical" evidence="16">
    <location>
        <begin position="232"/>
        <end position="254"/>
    </location>
</feature>
<evidence type="ECO:0000256" key="13">
    <source>
        <dbReference type="ARBA" id="ARBA00023136"/>
    </source>
</evidence>
<proteinExistence type="inferred from homology"/>
<evidence type="ECO:0000256" key="4">
    <source>
        <dbReference type="ARBA" id="ARBA00012483"/>
    </source>
</evidence>
<dbReference type="GO" id="GO:0016020">
    <property type="term" value="C:membrane"/>
    <property type="evidence" value="ECO:0007669"/>
    <property type="project" value="UniProtKB-SubCell"/>
</dbReference>
<dbReference type="SUPFAM" id="SSF57850">
    <property type="entry name" value="RING/U-box"/>
    <property type="match status" value="1"/>
</dbReference>
<dbReference type="PANTHER" id="PTHR46279">
    <property type="entry name" value="RING/U-BOX SUPERFAMILY PROTEIN"/>
    <property type="match status" value="1"/>
</dbReference>
<evidence type="ECO:0000256" key="2">
    <source>
        <dbReference type="ARBA" id="ARBA00004167"/>
    </source>
</evidence>
<protein>
    <recommendedName>
        <fullName evidence="4">RING-type E3 ubiquitin transferase</fullName>
        <ecNumber evidence="4">2.3.2.27</ecNumber>
    </recommendedName>
</protein>
<evidence type="ECO:0000256" key="1">
    <source>
        <dbReference type="ARBA" id="ARBA00000900"/>
    </source>
</evidence>
<comment type="subcellular location">
    <subcellularLocation>
        <location evidence="2">Membrane</location>
        <topology evidence="2">Single-pass membrane protein</topology>
    </subcellularLocation>
</comment>
<dbReference type="GO" id="GO:0008270">
    <property type="term" value="F:zinc ion binding"/>
    <property type="evidence" value="ECO:0007669"/>
    <property type="project" value="UniProtKB-KW"/>
</dbReference>
<feature type="chain" id="PRO_5043449226" description="RING-type E3 ubiquitin transferase" evidence="17">
    <location>
        <begin position="26"/>
        <end position="375"/>
    </location>
</feature>
<evidence type="ECO:0000313" key="20">
    <source>
        <dbReference type="Proteomes" id="UP001161247"/>
    </source>
</evidence>
<dbReference type="Gene3D" id="3.30.40.10">
    <property type="entry name" value="Zinc/RING finger domain, C3HC4 (zinc finger)"/>
    <property type="match status" value="1"/>
</dbReference>
<comment type="catalytic activity">
    <reaction evidence="1">
        <text>S-ubiquitinyl-[E2 ubiquitin-conjugating enzyme]-L-cysteine + [acceptor protein]-L-lysine = [E2 ubiquitin-conjugating enzyme]-L-cysteine + N(6)-ubiquitinyl-[acceptor protein]-L-lysine.</text>
        <dbReference type="EC" id="2.3.2.27"/>
    </reaction>
</comment>
<comment type="similarity">
    <text evidence="14">Belongs to the RING-type zinc finger family. ATL subfamily.</text>
</comment>
<keyword evidence="7" id="KW-0479">Metal-binding</keyword>
<keyword evidence="9 15" id="KW-0863">Zinc-finger</keyword>
<evidence type="ECO:0000256" key="11">
    <source>
        <dbReference type="ARBA" id="ARBA00022833"/>
    </source>
</evidence>
<dbReference type="EC" id="2.3.2.27" evidence="4"/>
<keyword evidence="20" id="KW-1185">Reference proteome</keyword>
<dbReference type="PROSITE" id="PS50089">
    <property type="entry name" value="ZF_RING_2"/>
    <property type="match status" value="1"/>
</dbReference>
<evidence type="ECO:0000256" key="9">
    <source>
        <dbReference type="ARBA" id="ARBA00022771"/>
    </source>
</evidence>
<name>A0AAV1CAK0_OLDCO</name>
<dbReference type="InterPro" id="IPR046948">
    <property type="entry name" value="ATL20-22-like"/>
</dbReference>
<dbReference type="GO" id="GO:0030247">
    <property type="term" value="F:polysaccharide binding"/>
    <property type="evidence" value="ECO:0007669"/>
    <property type="project" value="InterPro"/>
</dbReference>
<dbReference type="InterPro" id="IPR025287">
    <property type="entry name" value="WAK_GUB"/>
</dbReference>
<comment type="pathway">
    <text evidence="3">Protein modification; protein ubiquitination.</text>
</comment>
<evidence type="ECO:0000256" key="5">
    <source>
        <dbReference type="ARBA" id="ARBA00022679"/>
    </source>
</evidence>
<evidence type="ECO:0000259" key="18">
    <source>
        <dbReference type="PROSITE" id="PS50089"/>
    </source>
</evidence>
<keyword evidence="8 17" id="KW-0732">Signal</keyword>
<dbReference type="PANTHER" id="PTHR46279:SF10">
    <property type="entry name" value="RING-TYPE E3 UBIQUITIN TRANSFERASE"/>
    <property type="match status" value="1"/>
</dbReference>
<evidence type="ECO:0000313" key="19">
    <source>
        <dbReference type="EMBL" id="CAI9092536.1"/>
    </source>
</evidence>
<dbReference type="SMART" id="SM00184">
    <property type="entry name" value="RING"/>
    <property type="match status" value="1"/>
</dbReference>
<keyword evidence="13 16" id="KW-0472">Membrane</keyword>
<feature type="signal peptide" evidence="17">
    <location>
        <begin position="1"/>
        <end position="25"/>
    </location>
</feature>
<dbReference type="EMBL" id="OX459118">
    <property type="protein sequence ID" value="CAI9092536.1"/>
    <property type="molecule type" value="Genomic_DNA"/>
</dbReference>
<gene>
    <name evidence="19" type="ORF">OLC1_LOCUS4182</name>
</gene>
<dbReference type="CDD" id="cd16461">
    <property type="entry name" value="RING-H2_EL5-like"/>
    <property type="match status" value="1"/>
</dbReference>
<keyword evidence="12 16" id="KW-1133">Transmembrane helix</keyword>
<keyword evidence="6 16" id="KW-0812">Transmembrane</keyword>
<keyword evidence="5" id="KW-0808">Transferase</keyword>
<feature type="domain" description="RING-type" evidence="18">
    <location>
        <begin position="313"/>
        <end position="355"/>
    </location>
</feature>
<evidence type="ECO:0000256" key="16">
    <source>
        <dbReference type="SAM" id="Phobius"/>
    </source>
</evidence>
<dbReference type="AlphaFoldDB" id="A0AAV1CAK0"/>
<accession>A0AAV1CAK0</accession>
<evidence type="ECO:0000256" key="17">
    <source>
        <dbReference type="SAM" id="SignalP"/>
    </source>
</evidence>
<dbReference type="Pfam" id="PF13947">
    <property type="entry name" value="GUB_WAK_bind"/>
    <property type="match status" value="1"/>
</dbReference>
<keyword evidence="10" id="KW-0833">Ubl conjugation pathway</keyword>
<evidence type="ECO:0000256" key="7">
    <source>
        <dbReference type="ARBA" id="ARBA00022723"/>
    </source>
</evidence>
<evidence type="ECO:0000256" key="15">
    <source>
        <dbReference type="PROSITE-ProRule" id="PRU00175"/>
    </source>
</evidence>
<dbReference type="InterPro" id="IPR013083">
    <property type="entry name" value="Znf_RING/FYVE/PHD"/>
</dbReference>
<reference evidence="19" key="1">
    <citation type="submission" date="2023-03" db="EMBL/GenBank/DDBJ databases">
        <authorList>
            <person name="Julca I."/>
        </authorList>
    </citation>
    <scope>NUCLEOTIDE SEQUENCE</scope>
</reference>
<evidence type="ECO:0000256" key="12">
    <source>
        <dbReference type="ARBA" id="ARBA00022989"/>
    </source>
</evidence>
<dbReference type="Pfam" id="PF13639">
    <property type="entry name" value="zf-RING_2"/>
    <property type="match status" value="1"/>
</dbReference>
<evidence type="ECO:0000256" key="10">
    <source>
        <dbReference type="ARBA" id="ARBA00022786"/>
    </source>
</evidence>
<evidence type="ECO:0000256" key="8">
    <source>
        <dbReference type="ARBA" id="ARBA00022729"/>
    </source>
</evidence>
<dbReference type="GO" id="GO:0061630">
    <property type="term" value="F:ubiquitin protein ligase activity"/>
    <property type="evidence" value="ECO:0007669"/>
    <property type="project" value="UniProtKB-EC"/>
</dbReference>
<evidence type="ECO:0000256" key="3">
    <source>
        <dbReference type="ARBA" id="ARBA00004906"/>
    </source>
</evidence>
<organism evidence="19 20">
    <name type="scientific">Oldenlandia corymbosa var. corymbosa</name>
    <dbReference type="NCBI Taxonomy" id="529605"/>
    <lineage>
        <taxon>Eukaryota</taxon>
        <taxon>Viridiplantae</taxon>
        <taxon>Streptophyta</taxon>
        <taxon>Embryophyta</taxon>
        <taxon>Tracheophyta</taxon>
        <taxon>Spermatophyta</taxon>
        <taxon>Magnoliopsida</taxon>
        <taxon>eudicotyledons</taxon>
        <taxon>Gunneridae</taxon>
        <taxon>Pentapetalae</taxon>
        <taxon>asterids</taxon>
        <taxon>lamiids</taxon>
        <taxon>Gentianales</taxon>
        <taxon>Rubiaceae</taxon>
        <taxon>Rubioideae</taxon>
        <taxon>Spermacoceae</taxon>
        <taxon>Hedyotis-Oldenlandia complex</taxon>
        <taxon>Oldenlandia</taxon>
    </lineage>
</organism>
<dbReference type="InterPro" id="IPR001841">
    <property type="entry name" value="Znf_RING"/>
</dbReference>
<sequence length="375" mass="42378">MKIRSLDYAFILITLRYFFLVLVSSNSEICSTSAACHPTEPWVRFPFRLKDSQPEQCGYPGFDLTCDSSRMTTIQLHDISFNVETIDYDSQEIWLHDPEHCLPKRLLTLNLSGTPFTAVLKQDFIFFNCSSESKFYLEYPISCLSGPGYNVFATSSSGRARMFRASKCQWVTSVMVPVPSYYDDLGEDLRLAWKTPNCRKCEYRGGRCGLKNNSTNVIECRIQHGLPRGARYAIIVGAGIPGFLFLTGLLFCIIRRIKAFGRRRQPVIEYSTTHVVPQPVVVVSGLDEAVIETFPKTVLGESKRLPNPEDNVCSICLGEYKPKESLRTIPACKHCFHSNCIDEWLRLNATCPVCRKNQKQSTPVPEPAPASDRNV</sequence>
<keyword evidence="11" id="KW-0862">Zinc</keyword>
<evidence type="ECO:0000256" key="6">
    <source>
        <dbReference type="ARBA" id="ARBA00022692"/>
    </source>
</evidence>
<evidence type="ECO:0000256" key="14">
    <source>
        <dbReference type="ARBA" id="ARBA00024209"/>
    </source>
</evidence>
<dbReference type="Proteomes" id="UP001161247">
    <property type="component" value="Chromosome 1"/>
</dbReference>